<keyword evidence="1" id="KW-0472">Membrane</keyword>
<gene>
    <name evidence="2" type="ORF">LEUCIP111803_01977</name>
</gene>
<name>A0A916JZE6_9MICO</name>
<organism evidence="2 3">
    <name type="scientific">Leucobacter soli</name>
    <dbReference type="NCBI Taxonomy" id="2812850"/>
    <lineage>
        <taxon>Bacteria</taxon>
        <taxon>Bacillati</taxon>
        <taxon>Actinomycetota</taxon>
        <taxon>Actinomycetes</taxon>
        <taxon>Micrococcales</taxon>
        <taxon>Microbacteriaceae</taxon>
        <taxon>Leucobacter</taxon>
    </lineage>
</organism>
<dbReference type="EMBL" id="CAJVAP010000023">
    <property type="protein sequence ID" value="CAG7616299.1"/>
    <property type="molecule type" value="Genomic_DNA"/>
</dbReference>
<keyword evidence="3" id="KW-1185">Reference proteome</keyword>
<comment type="caution">
    <text evidence="2">The sequence shown here is derived from an EMBL/GenBank/DDBJ whole genome shotgun (WGS) entry which is preliminary data.</text>
</comment>
<accession>A0A916JZE6</accession>
<protein>
    <submittedName>
        <fullName evidence="2">Uncharacterized protein</fullName>
    </submittedName>
</protein>
<keyword evidence="1" id="KW-0812">Transmembrane</keyword>
<keyword evidence="1" id="KW-1133">Transmembrane helix</keyword>
<reference evidence="2" key="1">
    <citation type="submission" date="2021-06" db="EMBL/GenBank/DDBJ databases">
        <authorList>
            <person name="Criscuolo A."/>
        </authorList>
    </citation>
    <scope>NUCLEOTIDE SEQUENCE</scope>
    <source>
        <strain evidence="2">CIP111803</strain>
    </source>
</reference>
<evidence type="ECO:0000256" key="1">
    <source>
        <dbReference type="SAM" id="Phobius"/>
    </source>
</evidence>
<dbReference type="Proteomes" id="UP000693892">
    <property type="component" value="Unassembled WGS sequence"/>
</dbReference>
<evidence type="ECO:0000313" key="3">
    <source>
        <dbReference type="Proteomes" id="UP000693892"/>
    </source>
</evidence>
<dbReference type="AlphaFoldDB" id="A0A916JZE6"/>
<evidence type="ECO:0000313" key="2">
    <source>
        <dbReference type="EMBL" id="CAG7616299.1"/>
    </source>
</evidence>
<proteinExistence type="predicted"/>
<sequence>MPVVEDSYEVFPREALPGDKVTVKATCLFEGVPCTRLLVGLFSTTDDSETGEHYLATSESPFGKHGKFEQVFTIPRSIPPGAYDFGLSAFADDMALGLQLFDFTVLDPDGEELAETGWYPGRKKTAVAAVLVILLGGALMLAARGSRPYASRIA</sequence>
<feature type="transmembrane region" description="Helical" evidence="1">
    <location>
        <begin position="125"/>
        <end position="143"/>
    </location>
</feature>